<dbReference type="PROSITE" id="PS50930">
    <property type="entry name" value="HTH_LYTTR"/>
    <property type="match status" value="1"/>
</dbReference>
<dbReference type="Pfam" id="PF04397">
    <property type="entry name" value="LytTR"/>
    <property type="match status" value="1"/>
</dbReference>
<accession>A0A2S7WRQ9</accession>
<dbReference type="PANTHER" id="PTHR37299:SF1">
    <property type="entry name" value="STAGE 0 SPORULATION PROTEIN A HOMOLOG"/>
    <property type="match status" value="1"/>
</dbReference>
<evidence type="ECO:0000313" key="3">
    <source>
        <dbReference type="EMBL" id="PQJ80001.1"/>
    </source>
</evidence>
<evidence type="ECO:0000313" key="4">
    <source>
        <dbReference type="Proteomes" id="UP000238882"/>
    </source>
</evidence>
<dbReference type="GO" id="GO:0000156">
    <property type="term" value="F:phosphorelay response regulator activity"/>
    <property type="evidence" value="ECO:0007669"/>
    <property type="project" value="InterPro"/>
</dbReference>
<keyword evidence="1" id="KW-0812">Transmembrane</keyword>
<dbReference type="PANTHER" id="PTHR37299">
    <property type="entry name" value="TRANSCRIPTIONAL REGULATOR-RELATED"/>
    <property type="match status" value="1"/>
</dbReference>
<keyword evidence="1" id="KW-1133">Transmembrane helix</keyword>
<evidence type="ECO:0000259" key="2">
    <source>
        <dbReference type="PROSITE" id="PS50930"/>
    </source>
</evidence>
<name>A0A2S7WRQ9_9FLAO</name>
<dbReference type="EMBL" id="MSCN01000001">
    <property type="protein sequence ID" value="PQJ80001.1"/>
    <property type="molecule type" value="Genomic_DNA"/>
</dbReference>
<dbReference type="OrthoDB" id="1374288at2"/>
<sequence>MLNQPYPVHKNLKVHFLIAVFLSFWIFIFLFFAEPFKIDRFSTIKKLWALPIYGLIQCICYCIPLWYQKKVLKNNSYWKLKNEIFFFLLVSGLAIVLNYIFYRFFVTAHVNTYSFFEQVTIQLLPALSFVLPILILSRCVLGKLSENQDKTPKFILKGKAKNDFLKLNFQELLFIKSSDNYVEVYYLDFQEPSKKIIRVKLSDIEKQYPILLKTHRSYLINPIYFKSFENKNNKLFIMLNKGFSIPVSRSRVSKVKQELTF</sequence>
<dbReference type="GO" id="GO:0003677">
    <property type="term" value="F:DNA binding"/>
    <property type="evidence" value="ECO:0007669"/>
    <property type="project" value="InterPro"/>
</dbReference>
<gene>
    <name evidence="3" type="ORF">BTO18_12840</name>
</gene>
<dbReference type="InterPro" id="IPR046947">
    <property type="entry name" value="LytR-like"/>
</dbReference>
<dbReference type="RefSeq" id="WP_105016599.1">
    <property type="nucleotide sequence ID" value="NZ_MSCN01000001.1"/>
</dbReference>
<keyword evidence="1" id="KW-0472">Membrane</keyword>
<keyword evidence="4" id="KW-1185">Reference proteome</keyword>
<comment type="caution">
    <text evidence="3">The sequence shown here is derived from an EMBL/GenBank/DDBJ whole genome shotgun (WGS) entry which is preliminary data.</text>
</comment>
<protein>
    <recommendedName>
        <fullName evidence="2">HTH LytTR-type domain-containing protein</fullName>
    </recommendedName>
</protein>
<feature type="transmembrane region" description="Helical" evidence="1">
    <location>
        <begin position="12"/>
        <end position="33"/>
    </location>
</feature>
<feature type="transmembrane region" description="Helical" evidence="1">
    <location>
        <begin position="121"/>
        <end position="141"/>
    </location>
</feature>
<feature type="transmembrane region" description="Helical" evidence="1">
    <location>
        <begin position="48"/>
        <end position="68"/>
    </location>
</feature>
<evidence type="ECO:0000256" key="1">
    <source>
        <dbReference type="SAM" id="Phobius"/>
    </source>
</evidence>
<feature type="transmembrane region" description="Helical" evidence="1">
    <location>
        <begin position="80"/>
        <end position="101"/>
    </location>
</feature>
<proteinExistence type="predicted"/>
<dbReference type="Gene3D" id="2.40.50.1020">
    <property type="entry name" value="LytTr DNA-binding domain"/>
    <property type="match status" value="1"/>
</dbReference>
<dbReference type="AlphaFoldDB" id="A0A2S7WRQ9"/>
<dbReference type="SMART" id="SM00850">
    <property type="entry name" value="LytTR"/>
    <property type="match status" value="1"/>
</dbReference>
<dbReference type="Proteomes" id="UP000238882">
    <property type="component" value="Unassembled WGS sequence"/>
</dbReference>
<organism evidence="3 4">
    <name type="scientific">Polaribacter porphyrae</name>
    <dbReference type="NCBI Taxonomy" id="1137780"/>
    <lineage>
        <taxon>Bacteria</taxon>
        <taxon>Pseudomonadati</taxon>
        <taxon>Bacteroidota</taxon>
        <taxon>Flavobacteriia</taxon>
        <taxon>Flavobacteriales</taxon>
        <taxon>Flavobacteriaceae</taxon>
    </lineage>
</organism>
<dbReference type="InterPro" id="IPR007492">
    <property type="entry name" value="LytTR_DNA-bd_dom"/>
</dbReference>
<reference evidence="3 4" key="1">
    <citation type="submission" date="2016-12" db="EMBL/GenBank/DDBJ databases">
        <title>Trade-off between light-utilization and light-protection in marine flavobacteria.</title>
        <authorList>
            <person name="Kumagai Y."/>
            <person name="Yoshizawa S."/>
            <person name="Kogure K."/>
            <person name="Iwasaki W."/>
        </authorList>
    </citation>
    <scope>NUCLEOTIDE SEQUENCE [LARGE SCALE GENOMIC DNA]</scope>
    <source>
        <strain evidence="3 4">NBRC 108759</strain>
    </source>
</reference>
<feature type="domain" description="HTH LytTR-type" evidence="2">
    <location>
        <begin position="156"/>
        <end position="261"/>
    </location>
</feature>